<protein>
    <submittedName>
        <fullName evidence="3">Uncharacterized protein</fullName>
    </submittedName>
</protein>
<dbReference type="SUPFAM" id="SSF56349">
    <property type="entry name" value="DNA breaking-rejoining enzymes"/>
    <property type="match status" value="1"/>
</dbReference>
<reference evidence="2 5" key="2">
    <citation type="journal article" date="2019" name="Nat. Med.">
        <title>A library of human gut bacterial isolates paired with longitudinal multiomics data enables mechanistic microbiome research.</title>
        <authorList>
            <person name="Poyet M."/>
            <person name="Groussin M."/>
            <person name="Gibbons S.M."/>
            <person name="Avila-Pacheco J."/>
            <person name="Jiang X."/>
            <person name="Kearney S.M."/>
            <person name="Perrotta A.R."/>
            <person name="Berdy B."/>
            <person name="Zhao S."/>
            <person name="Lieberman T.D."/>
            <person name="Swanson P.K."/>
            <person name="Smith M."/>
            <person name="Roesemann S."/>
            <person name="Alexander J.E."/>
            <person name="Rich S.A."/>
            <person name="Livny J."/>
            <person name="Vlamakis H."/>
            <person name="Clish C."/>
            <person name="Bullock K."/>
            <person name="Deik A."/>
            <person name="Scott J."/>
            <person name="Pierce K.A."/>
            <person name="Xavier R.J."/>
            <person name="Alm E.J."/>
        </authorList>
    </citation>
    <scope>NUCLEOTIDE SEQUENCE [LARGE SCALE GENOMIC DNA]</scope>
    <source>
        <strain evidence="2 5">BIOML-A2</strain>
    </source>
</reference>
<evidence type="ECO:0000313" key="5">
    <source>
        <dbReference type="Proteomes" id="UP000431177"/>
    </source>
</evidence>
<organism evidence="3 4">
    <name type="scientific">Bacteroides stercoris</name>
    <dbReference type="NCBI Taxonomy" id="46506"/>
    <lineage>
        <taxon>Bacteria</taxon>
        <taxon>Pseudomonadati</taxon>
        <taxon>Bacteroidota</taxon>
        <taxon>Bacteroidia</taxon>
        <taxon>Bacteroidales</taxon>
        <taxon>Bacteroidaceae</taxon>
        <taxon>Bacteroides</taxon>
    </lineage>
</organism>
<evidence type="ECO:0000313" key="4">
    <source>
        <dbReference type="Proteomes" id="UP000283482"/>
    </source>
</evidence>
<dbReference type="GO" id="GO:0015074">
    <property type="term" value="P:DNA integration"/>
    <property type="evidence" value="ECO:0007669"/>
    <property type="project" value="InterPro"/>
</dbReference>
<dbReference type="Proteomes" id="UP000283482">
    <property type="component" value="Unassembled WGS sequence"/>
</dbReference>
<dbReference type="EMBL" id="QSGN01000029">
    <property type="protein sequence ID" value="RHB27577.1"/>
    <property type="molecule type" value="Genomic_DNA"/>
</dbReference>
<dbReference type="InterPro" id="IPR013762">
    <property type="entry name" value="Integrase-like_cat_sf"/>
</dbReference>
<evidence type="ECO:0000313" key="3">
    <source>
        <dbReference type="EMBL" id="RHB27577.1"/>
    </source>
</evidence>
<dbReference type="RefSeq" id="WP_117907280.1">
    <property type="nucleotide sequence ID" value="NZ_WCKZ01000021.1"/>
</dbReference>
<dbReference type="AlphaFoldDB" id="A0A412T7A1"/>
<dbReference type="GO" id="GO:0003677">
    <property type="term" value="F:DNA binding"/>
    <property type="evidence" value="ECO:0007669"/>
    <property type="project" value="InterPro"/>
</dbReference>
<dbReference type="GO" id="GO:0006310">
    <property type="term" value="P:DNA recombination"/>
    <property type="evidence" value="ECO:0007669"/>
    <property type="project" value="UniProtKB-KW"/>
</dbReference>
<reference evidence="3 4" key="1">
    <citation type="submission" date="2018-08" db="EMBL/GenBank/DDBJ databases">
        <title>A genome reference for cultivated species of the human gut microbiota.</title>
        <authorList>
            <person name="Zou Y."/>
            <person name="Xue W."/>
            <person name="Luo G."/>
        </authorList>
    </citation>
    <scope>NUCLEOTIDE SEQUENCE [LARGE SCALE GENOMIC DNA]</scope>
    <source>
        <strain evidence="3 4">AM40-34</strain>
    </source>
</reference>
<accession>A0A412T7A1</accession>
<evidence type="ECO:0000313" key="2">
    <source>
        <dbReference type="EMBL" id="KAB5326821.1"/>
    </source>
</evidence>
<evidence type="ECO:0000256" key="1">
    <source>
        <dbReference type="ARBA" id="ARBA00023172"/>
    </source>
</evidence>
<proteinExistence type="predicted"/>
<dbReference type="Gene3D" id="1.10.443.10">
    <property type="entry name" value="Intergrase catalytic core"/>
    <property type="match status" value="1"/>
</dbReference>
<gene>
    <name evidence="3" type="ORF">DW889_11345</name>
    <name evidence="2" type="ORF">F9950_11285</name>
</gene>
<name>A0A412T7A1_BACSE</name>
<sequence>MRKNVSQAFEKLLLYLSQIERERNCQIITGSQNERKFRYVRNCLCNFTQTVMKRDFKTLTFDDIDTRFLQKYINHLNGCNVENKLQKLRRVFREANADTSVFESVKIPVKLEEEPLSVDYIAIERIEFMNRAKLTEKEEFYIDLFLFGYYTGGSTINEMASLKISSIKKGYLYCKRNSSENIAVIPLCSDTLHIIDKYQPMCFDDYLLPIFTHKHNFPEQQLGRIKRISELTNQTLRKVSKMLKLENVITMGMTKSIFIKHLLLNEVPYEKVAQYLGCSIETVLRHYEKVCQDYDK</sequence>
<dbReference type="InterPro" id="IPR011010">
    <property type="entry name" value="DNA_brk_join_enz"/>
</dbReference>
<keyword evidence="1" id="KW-0233">DNA recombination</keyword>
<dbReference type="EMBL" id="WCLA01000022">
    <property type="protein sequence ID" value="KAB5326821.1"/>
    <property type="molecule type" value="Genomic_DNA"/>
</dbReference>
<dbReference type="Proteomes" id="UP000431177">
    <property type="component" value="Unassembled WGS sequence"/>
</dbReference>
<comment type="caution">
    <text evidence="3">The sequence shown here is derived from an EMBL/GenBank/DDBJ whole genome shotgun (WGS) entry which is preliminary data.</text>
</comment>